<feature type="region of interest" description="Disordered" evidence="1">
    <location>
        <begin position="200"/>
        <end position="219"/>
    </location>
</feature>
<evidence type="ECO:0000313" key="3">
    <source>
        <dbReference type="Proteomes" id="UP000010483"/>
    </source>
</evidence>
<feature type="compositionally biased region" description="Polar residues" evidence="1">
    <location>
        <begin position="203"/>
        <end position="219"/>
    </location>
</feature>
<dbReference type="Proteomes" id="UP000010483">
    <property type="component" value="Chromosome"/>
</dbReference>
<dbReference type="AlphaFoldDB" id="K9YKX6"/>
<evidence type="ECO:0000313" key="2">
    <source>
        <dbReference type="EMBL" id="AFZ46733.1"/>
    </source>
</evidence>
<evidence type="ECO:0000256" key="1">
    <source>
        <dbReference type="SAM" id="MobiDB-lite"/>
    </source>
</evidence>
<proteinExistence type="predicted"/>
<accession>K9YKX6</accession>
<dbReference type="EMBL" id="CP003940">
    <property type="protein sequence ID" value="AFZ46733.1"/>
    <property type="molecule type" value="Genomic_DNA"/>
</dbReference>
<reference evidence="3" key="1">
    <citation type="journal article" date="2013" name="Proc. Natl. Acad. Sci. U.S.A.">
        <title>Improving the coverage of the cyanobacterial phylum using diversity-driven genome sequencing.</title>
        <authorList>
            <person name="Shih P.M."/>
            <person name="Wu D."/>
            <person name="Latifi A."/>
            <person name="Axen S.D."/>
            <person name="Fewer D.P."/>
            <person name="Talla E."/>
            <person name="Calteau A."/>
            <person name="Cai F."/>
            <person name="Tandeau de Marsac N."/>
            <person name="Rippka R."/>
            <person name="Herdman M."/>
            <person name="Sivonen K."/>
            <person name="Coursin T."/>
            <person name="Laurent T."/>
            <person name="Goodwin L."/>
            <person name="Nolan M."/>
            <person name="Davenport K.W."/>
            <person name="Han C.S."/>
            <person name="Rubin E.M."/>
            <person name="Eisen J.A."/>
            <person name="Woyke T."/>
            <person name="Gugger M."/>
            <person name="Kerfeld C.A."/>
        </authorList>
    </citation>
    <scope>NUCLEOTIDE SEQUENCE [LARGE SCALE GENOMIC DNA]</scope>
    <source>
        <strain evidence="3">ATCC 29140 / PCC 7202</strain>
    </source>
</reference>
<protein>
    <submittedName>
        <fullName evidence="2">Uncharacterized protein</fullName>
    </submittedName>
</protein>
<dbReference type="HOGENOM" id="CLU_1259692_0_0_3"/>
<sequence>MAIDAYVRIKAVFIKIKFIMKKPPKNNSQNVVVALIAVTGISVVGQSGLTTQLLQALDESVIRSASAQNIRGPEEGRTTPTRDLSIQELNANFILIENNRGYQLTNEGDRTPLRDGYYRFPSGEILTIQGSRIIHHQRSMVGERQNEWEQGNTWEQGPDAGPPPGWNEGEVWVRDTSGDQSLQRQLIQRGIPGVRDTFERIQPGTNRVPPNNINPDLRR</sequence>
<name>K9YKX6_CYASC</name>
<organism evidence="2 3">
    <name type="scientific">Cyanobacterium stanieri (strain ATCC 29140 / PCC 7202)</name>
    <dbReference type="NCBI Taxonomy" id="292563"/>
    <lineage>
        <taxon>Bacteria</taxon>
        <taxon>Bacillati</taxon>
        <taxon>Cyanobacteriota</taxon>
        <taxon>Cyanophyceae</taxon>
        <taxon>Oscillatoriophycideae</taxon>
        <taxon>Chroococcales</taxon>
        <taxon>Geminocystaceae</taxon>
        <taxon>Cyanobacterium</taxon>
    </lineage>
</organism>
<dbReference type="BioCyc" id="CSTA292563:G1353-765-MONOMER"/>
<keyword evidence="3" id="KW-1185">Reference proteome</keyword>
<feature type="region of interest" description="Disordered" evidence="1">
    <location>
        <begin position="149"/>
        <end position="169"/>
    </location>
</feature>
<dbReference type="KEGG" id="csn:Cyast_0761"/>
<gene>
    <name evidence="2" type="ordered locus">Cyast_0761</name>
</gene>